<evidence type="ECO:0000313" key="4">
    <source>
        <dbReference type="Proteomes" id="UP001154078"/>
    </source>
</evidence>
<feature type="compositionally biased region" description="Basic and acidic residues" evidence="2">
    <location>
        <begin position="1"/>
        <end position="22"/>
    </location>
</feature>
<reference evidence="3" key="1">
    <citation type="submission" date="2021-12" db="EMBL/GenBank/DDBJ databases">
        <authorList>
            <person name="King R."/>
        </authorList>
    </citation>
    <scope>NUCLEOTIDE SEQUENCE</scope>
</reference>
<protein>
    <submittedName>
        <fullName evidence="3">Uncharacterized protein</fullName>
    </submittedName>
</protein>
<proteinExistence type="predicted"/>
<evidence type="ECO:0000256" key="2">
    <source>
        <dbReference type="SAM" id="MobiDB-lite"/>
    </source>
</evidence>
<evidence type="ECO:0000256" key="1">
    <source>
        <dbReference type="SAM" id="Coils"/>
    </source>
</evidence>
<organism evidence="3 4">
    <name type="scientific">Brassicogethes aeneus</name>
    <name type="common">Rape pollen beetle</name>
    <name type="synonym">Meligethes aeneus</name>
    <dbReference type="NCBI Taxonomy" id="1431903"/>
    <lineage>
        <taxon>Eukaryota</taxon>
        <taxon>Metazoa</taxon>
        <taxon>Ecdysozoa</taxon>
        <taxon>Arthropoda</taxon>
        <taxon>Hexapoda</taxon>
        <taxon>Insecta</taxon>
        <taxon>Pterygota</taxon>
        <taxon>Neoptera</taxon>
        <taxon>Endopterygota</taxon>
        <taxon>Coleoptera</taxon>
        <taxon>Polyphaga</taxon>
        <taxon>Cucujiformia</taxon>
        <taxon>Nitidulidae</taxon>
        <taxon>Meligethinae</taxon>
        <taxon>Brassicogethes</taxon>
    </lineage>
</organism>
<accession>A0A9P0B7K7</accession>
<keyword evidence="4" id="KW-1185">Reference proteome</keyword>
<evidence type="ECO:0000313" key="3">
    <source>
        <dbReference type="EMBL" id="CAH0556765.1"/>
    </source>
</evidence>
<sequence length="284" mass="32087">MVNVKDETTAEMAESKESKEPKPPQTAKSNNNQSNGSTAAPSQSAAIPQTTPTTNHVPRKNRAHSYPHLHHPGAFHTHYYHHQCAYMGADLLDGATSPVKFYFGPGFEPQNQPSPAQAPGNEHVVLFHVNPGVTINLQIGENVEHINFGFRASKLLNEVKVPEKEKLLFLQECQKFLIESVSKLLERCGLNHRMVKGLSCLDPNIISSNHSLIAQRTIFDNIVLCRGAENIIGTEDMIKHYKQANKKYKEYLEKQKTEREKNARQGEKRKIEMEIKELNFKNLN</sequence>
<feature type="compositionally biased region" description="Polar residues" evidence="2">
    <location>
        <begin position="26"/>
        <end position="56"/>
    </location>
</feature>
<keyword evidence="1" id="KW-0175">Coiled coil</keyword>
<feature type="coiled-coil region" evidence="1">
    <location>
        <begin position="238"/>
        <end position="274"/>
    </location>
</feature>
<dbReference type="EMBL" id="OV121136">
    <property type="protein sequence ID" value="CAH0556765.1"/>
    <property type="molecule type" value="Genomic_DNA"/>
</dbReference>
<gene>
    <name evidence="3" type="ORF">MELIAE_LOCUS7639</name>
</gene>
<dbReference type="OrthoDB" id="6776908at2759"/>
<feature type="compositionally biased region" description="Basic residues" evidence="2">
    <location>
        <begin position="57"/>
        <end position="69"/>
    </location>
</feature>
<feature type="region of interest" description="Disordered" evidence="2">
    <location>
        <begin position="1"/>
        <end position="69"/>
    </location>
</feature>
<name>A0A9P0B7K7_BRAAE</name>
<dbReference type="Proteomes" id="UP001154078">
    <property type="component" value="Chromosome 5"/>
</dbReference>
<dbReference type="AlphaFoldDB" id="A0A9P0B7K7"/>